<organism evidence="3 4">
    <name type="scientific">Neodiprion lecontei</name>
    <name type="common">Redheaded pine sawfly</name>
    <dbReference type="NCBI Taxonomy" id="441921"/>
    <lineage>
        <taxon>Eukaryota</taxon>
        <taxon>Metazoa</taxon>
        <taxon>Ecdysozoa</taxon>
        <taxon>Arthropoda</taxon>
        <taxon>Hexapoda</taxon>
        <taxon>Insecta</taxon>
        <taxon>Pterygota</taxon>
        <taxon>Neoptera</taxon>
        <taxon>Endopterygota</taxon>
        <taxon>Hymenoptera</taxon>
        <taxon>Tenthredinoidea</taxon>
        <taxon>Diprionidae</taxon>
        <taxon>Diprioninae</taxon>
        <taxon>Neodiprion</taxon>
    </lineage>
</organism>
<dbReference type="SUPFAM" id="SSF54695">
    <property type="entry name" value="POZ domain"/>
    <property type="match status" value="1"/>
</dbReference>
<dbReference type="InterPro" id="IPR016024">
    <property type="entry name" value="ARM-type_fold"/>
</dbReference>
<feature type="compositionally biased region" description="Acidic residues" evidence="1">
    <location>
        <begin position="454"/>
        <end position="463"/>
    </location>
</feature>
<feature type="region of interest" description="Disordered" evidence="1">
    <location>
        <begin position="361"/>
        <end position="384"/>
    </location>
</feature>
<name>A0ABM3G817_NEOLC</name>
<gene>
    <name evidence="4" type="primary">LOC107217473</name>
</gene>
<evidence type="ECO:0000259" key="2">
    <source>
        <dbReference type="PROSITE" id="PS50097"/>
    </source>
</evidence>
<dbReference type="PANTHER" id="PTHR23312">
    <property type="entry name" value="ARMC5 ARMADILLO REPEAT-CONTAINING -RELATED"/>
    <property type="match status" value="1"/>
</dbReference>
<dbReference type="InterPro" id="IPR011333">
    <property type="entry name" value="SKP1/BTB/POZ_sf"/>
</dbReference>
<dbReference type="Gene3D" id="1.25.10.10">
    <property type="entry name" value="Leucine-rich Repeat Variant"/>
    <property type="match status" value="1"/>
</dbReference>
<dbReference type="Gene3D" id="3.30.710.10">
    <property type="entry name" value="Potassium Channel Kv1.1, Chain A"/>
    <property type="match status" value="1"/>
</dbReference>
<dbReference type="Pfam" id="PF00651">
    <property type="entry name" value="BTB"/>
    <property type="match status" value="1"/>
</dbReference>
<keyword evidence="3" id="KW-1185">Reference proteome</keyword>
<feature type="domain" description="BTB" evidence="2">
    <location>
        <begin position="690"/>
        <end position="746"/>
    </location>
</feature>
<dbReference type="RefSeq" id="XP_046596414.1">
    <property type="nucleotide sequence ID" value="XM_046740458.1"/>
</dbReference>
<dbReference type="InterPro" id="IPR000210">
    <property type="entry name" value="BTB/POZ_dom"/>
</dbReference>
<dbReference type="PANTHER" id="PTHR23312:SF8">
    <property type="entry name" value="ARMADILLO REPEAT-CONTAINING PROTEIN 5"/>
    <property type="match status" value="1"/>
</dbReference>
<feature type="region of interest" description="Disordered" evidence="1">
    <location>
        <begin position="411"/>
        <end position="463"/>
    </location>
</feature>
<reference evidence="4" key="1">
    <citation type="submission" date="2025-08" db="UniProtKB">
        <authorList>
            <consortium name="RefSeq"/>
        </authorList>
    </citation>
    <scope>IDENTIFICATION</scope>
    <source>
        <tissue evidence="4">Thorax and Abdomen</tissue>
    </source>
</reference>
<dbReference type="Pfam" id="PF24768">
    <property type="entry name" value="ARM_ARMC5"/>
    <property type="match status" value="1"/>
</dbReference>
<dbReference type="InterPro" id="IPR055445">
    <property type="entry name" value="ARM_ARMC5"/>
</dbReference>
<dbReference type="Proteomes" id="UP000829291">
    <property type="component" value="Chromosome 5"/>
</dbReference>
<dbReference type="InterPro" id="IPR000225">
    <property type="entry name" value="Armadillo"/>
</dbReference>
<proteinExistence type="predicted"/>
<dbReference type="PROSITE" id="PS50097">
    <property type="entry name" value="BTB"/>
    <property type="match status" value="1"/>
</dbReference>
<evidence type="ECO:0000313" key="4">
    <source>
        <dbReference type="RefSeq" id="XP_046596414.1"/>
    </source>
</evidence>
<evidence type="ECO:0000256" key="1">
    <source>
        <dbReference type="SAM" id="MobiDB-lite"/>
    </source>
</evidence>
<protein>
    <submittedName>
        <fullName evidence="4">Armadillo repeat-containing protein 5 isoform X1</fullName>
    </submittedName>
</protein>
<dbReference type="SMART" id="SM00185">
    <property type="entry name" value="ARM"/>
    <property type="match status" value="3"/>
</dbReference>
<sequence>MSTSSEKNDRQLSLNLIKDLKSDSKTEICSSLTLLKRDSKCQKQFVLDGGLLLLVQLFHSDSLKILDLLLSVLANMCLHTYVRIEFRSRNPASEVTNLLKNNKSQSIQCRACRLIGNLAECSWHARALCQAGVVRIITNVLKSSKTIRRVQITAVRAIRNIWSSTKSSREEILEVGTFREITTIFVLTNEKKEEKSNQELIHVCLKAMLAFVQSSDPRCGSQLQEGFKCIVDHSQKKNEMAIKCLYVLSQIAEYRPSLGTLGAVECIVSSITEDSKFLWELLGSLCLFCREAINRARVRSSTGLEVMLGILKRPEHDRYHPMLLHALAQFVYDDPSILKMIKNGLLDVLIMKLQEMTAESTGDDAERYVTKKRSASSPLSHRTETKFNRSEFGRYLNTRYSLDYKQGDWSPGSARSMCSSPPSTPPLQSFFEDDTNKTDSSAEENYSPVCSDTECAENDEDDEVESTKSCSSIILESAAESNDFGDAFKMTTMRKQADIWTLSLLSRLSHSDEPVDKLADPAMIQPLIAYIRTTKNSRASRILARIIRNRAYLVTLLKQGFIFELQTMRGSEQYTRQLCALAETGCALGELASILLRGQETHKFIIAVSIPYLIQSKDSLRILLKTHDGLTLVFRVLADKRHCLHVNAIHAVCRLANALDIRPELVDRSQGEGVARIDYAKNLENHLKPAIVTFELDDGTTIDAYRYILCQKSEVFSAMLEGNFYESGKRRVHLKNTSKEGLDTLLLAVNGMPYNERNIESLLDAVLLADKFLMPDILESLIERSLLNINFQNISRTWHWARTNSCHELRLGCIKIFLTAKSTKSEKLDAFEDFSKSEHFSLFIDDVEQVLKTGLSCH</sequence>
<accession>A0ABM3G817</accession>
<dbReference type="SUPFAM" id="SSF48371">
    <property type="entry name" value="ARM repeat"/>
    <property type="match status" value="1"/>
</dbReference>
<dbReference type="InterPro" id="IPR011989">
    <property type="entry name" value="ARM-like"/>
</dbReference>
<dbReference type="GeneID" id="107217473"/>
<evidence type="ECO:0000313" key="3">
    <source>
        <dbReference type="Proteomes" id="UP000829291"/>
    </source>
</evidence>